<dbReference type="Proteomes" id="UP001216390">
    <property type="component" value="Chromosome"/>
</dbReference>
<dbReference type="InterPro" id="IPR020084">
    <property type="entry name" value="NUDIX_hydrolase_CS"/>
</dbReference>
<dbReference type="CDD" id="cd03673">
    <property type="entry name" value="NUDIX_Ap6A_hydrolase"/>
    <property type="match status" value="1"/>
</dbReference>
<evidence type="ECO:0000259" key="4">
    <source>
        <dbReference type="PROSITE" id="PS51462"/>
    </source>
</evidence>
<evidence type="ECO:0000313" key="5">
    <source>
        <dbReference type="EMBL" id="WCO67527.1"/>
    </source>
</evidence>
<dbReference type="EMBL" id="CP116942">
    <property type="protein sequence ID" value="WCO67527.1"/>
    <property type="molecule type" value="Genomic_DNA"/>
</dbReference>
<reference evidence="5" key="1">
    <citation type="submission" date="2023-01" db="EMBL/GenBank/DDBJ databases">
        <title>The diversity of Class Acidimicrobiia in South China Sea sediment environments and the proposal of Iamia marina sp. nov., a novel species of the genus Iamia.</title>
        <authorList>
            <person name="He Y."/>
            <person name="Tian X."/>
        </authorList>
    </citation>
    <scope>NUCLEOTIDE SEQUENCE</scope>
    <source>
        <strain evidence="5">DSM 19957</strain>
    </source>
</reference>
<dbReference type="InterPro" id="IPR051325">
    <property type="entry name" value="Nudix_hydrolase_domain"/>
</dbReference>
<dbReference type="InterPro" id="IPR000086">
    <property type="entry name" value="NUDIX_hydrolase_dom"/>
</dbReference>
<gene>
    <name evidence="5" type="ORF">PO878_02185</name>
</gene>
<dbReference type="AlphaFoldDB" id="A0AAE9Y6L9"/>
<dbReference type="InterPro" id="IPR015797">
    <property type="entry name" value="NUDIX_hydrolase-like_dom_sf"/>
</dbReference>
<dbReference type="KEGG" id="ima:PO878_02185"/>
<dbReference type="PROSITE" id="PS51462">
    <property type="entry name" value="NUDIX"/>
    <property type="match status" value="1"/>
</dbReference>
<dbReference type="PRINTS" id="PR00502">
    <property type="entry name" value="NUDIXFAMILY"/>
</dbReference>
<dbReference type="RefSeq" id="WP_272737048.1">
    <property type="nucleotide sequence ID" value="NZ_CP116942.1"/>
</dbReference>
<dbReference type="PANTHER" id="PTHR21340">
    <property type="entry name" value="DIADENOSINE 5,5-P1,P4-TETRAPHOSPHATE PYROPHOSPHOHYDROLASE MUTT"/>
    <property type="match status" value="1"/>
</dbReference>
<evidence type="ECO:0000256" key="2">
    <source>
        <dbReference type="ARBA" id="ARBA00022801"/>
    </source>
</evidence>
<evidence type="ECO:0000313" key="6">
    <source>
        <dbReference type="Proteomes" id="UP001216390"/>
    </source>
</evidence>
<dbReference type="GO" id="GO:0006167">
    <property type="term" value="P:AMP biosynthetic process"/>
    <property type="evidence" value="ECO:0007669"/>
    <property type="project" value="TreeGrafter"/>
</dbReference>
<protein>
    <submittedName>
        <fullName evidence="5">NUDIX hydrolase</fullName>
    </submittedName>
</protein>
<dbReference type="GO" id="GO:0006754">
    <property type="term" value="P:ATP biosynthetic process"/>
    <property type="evidence" value="ECO:0007669"/>
    <property type="project" value="TreeGrafter"/>
</dbReference>
<dbReference type="GO" id="GO:0004081">
    <property type="term" value="F:bis(5'-nucleosyl)-tetraphosphatase (asymmetrical) activity"/>
    <property type="evidence" value="ECO:0007669"/>
    <property type="project" value="TreeGrafter"/>
</dbReference>
<name>A0AAE9Y6L9_9ACTN</name>
<evidence type="ECO:0000256" key="1">
    <source>
        <dbReference type="ARBA" id="ARBA00005582"/>
    </source>
</evidence>
<accession>A0AAE9Y6L9</accession>
<dbReference type="PROSITE" id="PS00893">
    <property type="entry name" value="NUDIX_BOX"/>
    <property type="match status" value="1"/>
</dbReference>
<dbReference type="Gene3D" id="3.90.79.10">
    <property type="entry name" value="Nucleoside Triphosphate Pyrophosphohydrolase"/>
    <property type="match status" value="1"/>
</dbReference>
<comment type="similarity">
    <text evidence="1 3">Belongs to the Nudix hydrolase family.</text>
</comment>
<proteinExistence type="inferred from homology"/>
<keyword evidence="6" id="KW-1185">Reference proteome</keyword>
<dbReference type="Pfam" id="PF00293">
    <property type="entry name" value="NUDIX"/>
    <property type="match status" value="1"/>
</dbReference>
<dbReference type="PANTHER" id="PTHR21340:SF0">
    <property type="entry name" value="BIS(5'-NUCLEOSYL)-TETRAPHOSPHATASE [ASYMMETRICAL]"/>
    <property type="match status" value="1"/>
</dbReference>
<dbReference type="SUPFAM" id="SSF55811">
    <property type="entry name" value="Nudix"/>
    <property type="match status" value="1"/>
</dbReference>
<keyword evidence="2 3" id="KW-0378">Hydrolase</keyword>
<organism evidence="5 6">
    <name type="scientific">Iamia majanohamensis</name>
    <dbReference type="NCBI Taxonomy" id="467976"/>
    <lineage>
        <taxon>Bacteria</taxon>
        <taxon>Bacillati</taxon>
        <taxon>Actinomycetota</taxon>
        <taxon>Acidimicrobiia</taxon>
        <taxon>Acidimicrobiales</taxon>
        <taxon>Iamiaceae</taxon>
        <taxon>Iamia</taxon>
    </lineage>
</organism>
<evidence type="ECO:0000256" key="3">
    <source>
        <dbReference type="RuleBase" id="RU003476"/>
    </source>
</evidence>
<dbReference type="InterPro" id="IPR020476">
    <property type="entry name" value="Nudix_hydrolase"/>
</dbReference>
<sequence>MSGDRAAGADVEVRAAGGLVLRPGAEGPEVVLVHRPRYDDWSLPKGKVDPGETDEECARREVEEETGLRCTLGRELPSTRYTDRKGRSKQVRYWEMEVVDGAFAPNDEVDELRWLAPDDAVALLSYDHDRVLVGAVLTGG</sequence>
<feature type="domain" description="Nudix hydrolase" evidence="4">
    <location>
        <begin position="11"/>
        <end position="137"/>
    </location>
</feature>